<dbReference type="FunFam" id="3.30.160.60:FF:002381">
    <property type="entry name" value="Putative spalt protein"/>
    <property type="match status" value="1"/>
</dbReference>
<feature type="region of interest" description="Disordered" evidence="21">
    <location>
        <begin position="326"/>
        <end position="394"/>
    </location>
</feature>
<dbReference type="InterPro" id="IPR051565">
    <property type="entry name" value="Sal_C2H2-zinc-finger"/>
</dbReference>
<evidence type="ECO:0000313" key="23">
    <source>
        <dbReference type="Proteomes" id="UP001318040"/>
    </source>
</evidence>
<evidence type="ECO:0000256" key="17">
    <source>
        <dbReference type="ARBA" id="ARBA00062861"/>
    </source>
</evidence>
<dbReference type="GO" id="GO:0000792">
    <property type="term" value="C:heterochromatin"/>
    <property type="evidence" value="ECO:0007669"/>
    <property type="project" value="UniProtKB-ARBA"/>
</dbReference>
<dbReference type="GO" id="GO:0000981">
    <property type="term" value="F:DNA-binding transcription factor activity, RNA polymerase II-specific"/>
    <property type="evidence" value="ECO:0007669"/>
    <property type="project" value="TreeGrafter"/>
</dbReference>
<dbReference type="Gene3D" id="3.30.160.60">
    <property type="entry name" value="Classic Zinc Finger"/>
    <property type="match status" value="6"/>
</dbReference>
<sequence length="1434" mass="148421">MSRRKQHKPLQLVPHVARQRGGRAARDVVMEDDPPLSSSSPLPPPPPPSLCGAISEPAAAPGGGGGAHACGACGTETADLSDFLRHRLACSASRRPPPAEAPPGPDAALAEPRPLGGHATAAEEDEEEGEEGRDDELEETDDGEGRGDAEERMEVDGGAEVKAPPAAPASASRRGAGGGGVTLEALLGTRVAVAQISELPAGETDSADEDAERGVSSAAAAGPGATMTFPLILEQLTALQQQQMHQLHLLEQLRGQLALLAPHSVFGSLHVGPVMALSSQISQRLSDSQALAGHVALASKLGRRPSESLGLAAHASLASHLGQRVSEAHAMASQHASFPSSRQPAPQSASAGAANGAGPRAATPQSAQSRRAGSPVGTSSSGGGGSAASSRPLSPRAGLASAASLGHGLGLFGASSGLGLFGPQLTQSLANSGTIFPSPLSGMAAVAMVTNNSLSKLVGKAKAPAVAVKGSAEAKAAAEESFFRHKCKFCSKVFGSESALQIHLRSHTGERPFKCNICGNRFSTKGNLKVHFQRHKDRYPHIQMNPFPVPEHLDGVQTSTGIPYGMSVPPEPPSASSSSSSPSLWLAETKLGPPQQQQDRPGSPGTRGGCPRTLSPPMSDAATGLDSPPQGGDRPSGSPGGRGQESDAARHGDEEEEDDPPGVPPGGPAAARPQARDEPSAATRFLSVSSEAFESKFPFVSESYLDAAHASETSKLQRLVETIDREATGDPNRCGVCHRVLSCPSALKMHHRTHTGERPHKCKVCGRAFTTKGNLKTHYDVHRTKPSPLHALHSCPICQKGFSDAVVLQQHVRMHVGGQIPLNPLPEPGDAHSPFEDRDDADSLGGDADDMEAEECGEDAGEGPASSPAEGTPPPPPPRPASSAAAPGLATLENQMRLVESALNRQSRDNNNGADSNNGGGGGGVGAEDRRGGESPATPESASSFHVLSPPSLHWATADIGKAAPFAPHAADEKPAPAPAAVVRVKPEPEEKRSPPFVSDASFGFLPAGFGKMMFRDDALSMLLPFKEQGLKFMPSPAFFKMEESFLRLSGRDGGPGPAHSLPPLGGLHPSHSHPHPHPHHQQHHHHQHHHHHHHPHHQHHHQLPPQGPPPPPAPRRSSKQHTCLTCGKPFSSSSALQIHERTHTGEKPFACNVCGRAFTTKGNLKVHMGTHMWNSAPQRRGRRLSLDSPAAALLGGAADASKFPDVFQLKEFHAARQAATDADFWNQYAAAAAVANGAMASQHHGPAPPGGVAALKPNEISVIQNGGTAPPGAFLSLGGVGGAPPAFLRLDGGPGAAERVGVTAGSAGSAAPPTSMPLPQLAPSLAGTGSDDAAAAPDAREDAGSGDDDRGDDGGGGGSSGTGSPPCLQEEPRGPSPGRERREEEEEDDDAEEEEMPAMTAYGVGTEPARALEATLSHRFARFMEDGHELGVN</sequence>
<dbReference type="FunFam" id="3.30.160.60:FF:000215">
    <property type="entry name" value="Spalt-like transcription factor 3"/>
    <property type="match status" value="1"/>
</dbReference>
<dbReference type="GO" id="GO:0048699">
    <property type="term" value="P:generation of neurons"/>
    <property type="evidence" value="ECO:0007669"/>
    <property type="project" value="UniProtKB-ARBA"/>
</dbReference>
<dbReference type="GO" id="GO:0045944">
    <property type="term" value="P:positive regulation of transcription by RNA polymerase II"/>
    <property type="evidence" value="ECO:0007669"/>
    <property type="project" value="UniProtKB-ARBA"/>
</dbReference>
<evidence type="ECO:0000256" key="4">
    <source>
        <dbReference type="ARBA" id="ARBA00022499"/>
    </source>
</evidence>
<feature type="region of interest" description="Disordered" evidence="21">
    <location>
        <begin position="1050"/>
        <end position="1127"/>
    </location>
</feature>
<dbReference type="GO" id="GO:0005654">
    <property type="term" value="C:nucleoplasm"/>
    <property type="evidence" value="ECO:0007669"/>
    <property type="project" value="UniProtKB-ARBA"/>
</dbReference>
<evidence type="ECO:0000256" key="12">
    <source>
        <dbReference type="ARBA" id="ARBA00023163"/>
    </source>
</evidence>
<keyword evidence="3" id="KW-0678">Repressor</keyword>
<evidence type="ECO:0000313" key="24">
    <source>
        <dbReference type="RefSeq" id="XP_032827054.1"/>
    </source>
</evidence>
<evidence type="ECO:0000256" key="15">
    <source>
        <dbReference type="ARBA" id="ARBA00053244"/>
    </source>
</evidence>
<reference evidence="24" key="1">
    <citation type="submission" date="2025-08" db="UniProtKB">
        <authorList>
            <consortium name="RefSeq"/>
        </authorList>
    </citation>
    <scope>IDENTIFICATION</scope>
    <source>
        <tissue evidence="24">Sperm</tissue>
    </source>
</reference>
<feature type="region of interest" description="Disordered" evidence="21">
    <location>
        <begin position="199"/>
        <end position="221"/>
    </location>
</feature>
<feature type="domain" description="C2H2-type" evidence="22">
    <location>
        <begin position="1122"/>
        <end position="1149"/>
    </location>
</feature>
<keyword evidence="9" id="KW-0832">Ubl conjugation</keyword>
<feature type="region of interest" description="Disordered" evidence="21">
    <location>
        <begin position="551"/>
        <end position="682"/>
    </location>
</feature>
<dbReference type="FunFam" id="3.30.160.60:FF:000291">
    <property type="entry name" value="Spalt-like transcription factor 4"/>
    <property type="match status" value="1"/>
</dbReference>
<feature type="compositionally biased region" description="Acidic residues" evidence="21">
    <location>
        <begin position="122"/>
        <end position="142"/>
    </location>
</feature>
<feature type="compositionally biased region" description="Low complexity" evidence="21">
    <location>
        <begin position="336"/>
        <end position="364"/>
    </location>
</feature>
<feature type="compositionally biased region" description="Pro residues" evidence="21">
    <location>
        <begin position="95"/>
        <end position="105"/>
    </location>
</feature>
<keyword evidence="13" id="KW-0539">Nucleus</keyword>
<dbReference type="Pfam" id="PF13912">
    <property type="entry name" value="zf-C2H2_6"/>
    <property type="match status" value="1"/>
</dbReference>
<evidence type="ECO:0000256" key="19">
    <source>
        <dbReference type="ARBA" id="ARBA00071947"/>
    </source>
</evidence>
<protein>
    <recommendedName>
        <fullName evidence="19">Homeotic protein spalt-major</fullName>
    </recommendedName>
    <alternativeName>
        <fullName evidence="18">Sal-like protein 1</fullName>
    </alternativeName>
</protein>
<feature type="compositionally biased region" description="Low complexity" evidence="21">
    <location>
        <begin position="626"/>
        <end position="637"/>
    </location>
</feature>
<feature type="region of interest" description="Disordered" evidence="21">
    <location>
        <begin position="818"/>
        <end position="885"/>
    </location>
</feature>
<feature type="region of interest" description="Disordered" evidence="21">
    <location>
        <begin position="1300"/>
        <end position="1408"/>
    </location>
</feature>
<dbReference type="SUPFAM" id="SSF57667">
    <property type="entry name" value="beta-beta-alpha zinc fingers"/>
    <property type="match status" value="4"/>
</dbReference>
<evidence type="ECO:0000256" key="6">
    <source>
        <dbReference type="ARBA" id="ARBA00022737"/>
    </source>
</evidence>
<feature type="domain" description="C2H2-type" evidence="22">
    <location>
        <begin position="732"/>
        <end position="759"/>
    </location>
</feature>
<feature type="compositionally biased region" description="Acidic residues" evidence="21">
    <location>
        <begin position="1384"/>
        <end position="1397"/>
    </location>
</feature>
<comment type="function">
    <text evidence="16">Required for the establishment of the posterior-most head and the anterior-most tail segments of the embryo. Probably function as a transcriptional regulator. Could repress the transcription of the tsh gene.</text>
</comment>
<evidence type="ECO:0000256" key="7">
    <source>
        <dbReference type="ARBA" id="ARBA00022771"/>
    </source>
</evidence>
<dbReference type="PROSITE" id="PS00028">
    <property type="entry name" value="ZINC_FINGER_C2H2_1"/>
    <property type="match status" value="7"/>
</dbReference>
<dbReference type="Pfam" id="PF00096">
    <property type="entry name" value="zf-C2H2"/>
    <property type="match status" value="5"/>
</dbReference>
<keyword evidence="2" id="KW-0217">Developmental protein</keyword>
<dbReference type="GO" id="GO:0001708">
    <property type="term" value="P:cell fate specification"/>
    <property type="evidence" value="ECO:0007669"/>
    <property type="project" value="UniProtKB-ARBA"/>
</dbReference>
<dbReference type="FunFam" id="3.30.160.60:FF:000025">
    <property type="entry name" value="Spalt-like transcription factor 1"/>
    <property type="match status" value="1"/>
</dbReference>
<dbReference type="RefSeq" id="XP_032827054.1">
    <property type="nucleotide sequence ID" value="XM_032971163.1"/>
</dbReference>
<feature type="compositionally biased region" description="Low complexity" evidence="21">
    <location>
        <begin position="1058"/>
        <end position="1070"/>
    </location>
</feature>
<feature type="region of interest" description="Disordered" evidence="21">
    <location>
        <begin position="1"/>
        <end position="74"/>
    </location>
</feature>
<feature type="compositionally biased region" description="Low complexity" evidence="21">
    <location>
        <begin position="158"/>
        <end position="174"/>
    </location>
</feature>
<keyword evidence="7 20" id="KW-0863">Zinc-finger</keyword>
<evidence type="ECO:0000259" key="22">
    <source>
        <dbReference type="PROSITE" id="PS50157"/>
    </source>
</evidence>
<evidence type="ECO:0000256" key="9">
    <source>
        <dbReference type="ARBA" id="ARBA00022843"/>
    </source>
</evidence>
<feature type="compositionally biased region" description="Basic and acidic residues" evidence="21">
    <location>
        <begin position="143"/>
        <end position="155"/>
    </location>
</feature>
<keyword evidence="10" id="KW-0805">Transcription regulation</keyword>
<proteinExistence type="inferred from homology"/>
<feature type="domain" description="C2H2-type" evidence="22">
    <location>
        <begin position="485"/>
        <end position="512"/>
    </location>
</feature>
<feature type="domain" description="C2H2-type" evidence="22">
    <location>
        <begin position="1150"/>
        <end position="1177"/>
    </location>
</feature>
<evidence type="ECO:0000256" key="21">
    <source>
        <dbReference type="SAM" id="MobiDB-lite"/>
    </source>
</evidence>
<dbReference type="GO" id="GO:0008270">
    <property type="term" value="F:zinc ion binding"/>
    <property type="evidence" value="ECO:0007669"/>
    <property type="project" value="UniProtKB-KW"/>
</dbReference>
<evidence type="ECO:0000256" key="16">
    <source>
        <dbReference type="ARBA" id="ARBA00056983"/>
    </source>
</evidence>
<feature type="region of interest" description="Disordered" evidence="21">
    <location>
        <begin position="905"/>
        <end position="947"/>
    </location>
</feature>
<feature type="compositionally biased region" description="Low complexity" evidence="21">
    <location>
        <begin position="1327"/>
        <end position="1338"/>
    </location>
</feature>
<feature type="compositionally biased region" description="Pro residues" evidence="21">
    <location>
        <begin position="871"/>
        <end position="880"/>
    </location>
</feature>
<dbReference type="Proteomes" id="UP001318040">
    <property type="component" value="Chromosome 45"/>
</dbReference>
<feature type="compositionally biased region" description="Basic and acidic residues" evidence="21">
    <location>
        <begin position="985"/>
        <end position="994"/>
    </location>
</feature>
<feature type="compositionally biased region" description="Pro residues" evidence="21">
    <location>
        <begin position="1106"/>
        <end position="1115"/>
    </location>
</feature>
<organism evidence="23 24">
    <name type="scientific">Petromyzon marinus</name>
    <name type="common">Sea lamprey</name>
    <dbReference type="NCBI Taxonomy" id="7757"/>
    <lineage>
        <taxon>Eukaryota</taxon>
        <taxon>Metazoa</taxon>
        <taxon>Chordata</taxon>
        <taxon>Craniata</taxon>
        <taxon>Vertebrata</taxon>
        <taxon>Cyclostomata</taxon>
        <taxon>Hyperoartia</taxon>
        <taxon>Petromyzontiformes</taxon>
        <taxon>Petromyzontidae</taxon>
        <taxon>Petromyzon</taxon>
    </lineage>
</organism>
<dbReference type="SMART" id="SM00355">
    <property type="entry name" value="ZnF_C2H2"/>
    <property type="match status" value="8"/>
</dbReference>
<dbReference type="GO" id="GO:0061061">
    <property type="term" value="P:muscle structure development"/>
    <property type="evidence" value="ECO:0007669"/>
    <property type="project" value="UniProtKB-ARBA"/>
</dbReference>
<dbReference type="GO" id="GO:0035295">
    <property type="term" value="P:tube development"/>
    <property type="evidence" value="ECO:0007669"/>
    <property type="project" value="UniProtKB-ARBA"/>
</dbReference>
<feature type="domain" description="C2H2-type" evidence="22">
    <location>
        <begin position="513"/>
        <end position="540"/>
    </location>
</feature>
<dbReference type="GO" id="GO:0007507">
    <property type="term" value="P:heart development"/>
    <property type="evidence" value="ECO:0007669"/>
    <property type="project" value="UniProtKB-ARBA"/>
</dbReference>
<comment type="function">
    <text evidence="15">Transcriptional repressor involved in organogenesis. Plays an essential role in ureteric bud invasion during kidney development.</text>
</comment>
<feature type="compositionally biased region" description="Low complexity" evidence="21">
    <location>
        <begin position="574"/>
        <end position="583"/>
    </location>
</feature>
<dbReference type="FunFam" id="3.30.160.60:FF:000079">
    <property type="entry name" value="Spalt-like transcription factor 3"/>
    <property type="match status" value="1"/>
</dbReference>
<evidence type="ECO:0000256" key="13">
    <source>
        <dbReference type="ARBA" id="ARBA00023242"/>
    </source>
</evidence>
<dbReference type="CDD" id="cd20908">
    <property type="entry name" value="SUF4-like"/>
    <property type="match status" value="1"/>
</dbReference>
<dbReference type="GO" id="GO:0048646">
    <property type="term" value="P:anatomical structure formation involved in morphogenesis"/>
    <property type="evidence" value="ECO:0007669"/>
    <property type="project" value="UniProtKB-ARBA"/>
</dbReference>
<evidence type="ECO:0000256" key="3">
    <source>
        <dbReference type="ARBA" id="ARBA00022491"/>
    </source>
</evidence>
<keyword evidence="12" id="KW-0804">Transcription</keyword>
<feature type="compositionally biased region" description="Acidic residues" evidence="21">
    <location>
        <begin position="837"/>
        <end position="861"/>
    </location>
</feature>
<feature type="compositionally biased region" description="Low complexity" evidence="21">
    <location>
        <begin position="1301"/>
        <end position="1314"/>
    </location>
</feature>
<feature type="compositionally biased region" description="Basic and acidic residues" evidence="21">
    <location>
        <begin position="1371"/>
        <end position="1383"/>
    </location>
</feature>
<evidence type="ECO:0000256" key="2">
    <source>
        <dbReference type="ARBA" id="ARBA00022473"/>
    </source>
</evidence>
<feature type="compositionally biased region" description="Basic and acidic residues" evidence="21">
    <location>
        <begin position="644"/>
        <end position="653"/>
    </location>
</feature>
<feature type="region of interest" description="Disordered" evidence="21">
    <location>
        <begin position="89"/>
        <end position="177"/>
    </location>
</feature>
<dbReference type="PANTHER" id="PTHR23233:SF84">
    <property type="entry name" value="FI23031P1"/>
    <property type="match status" value="1"/>
</dbReference>
<comment type="similarity">
    <text evidence="14">Belongs to the sal C2H2-type zinc-finger protein family.</text>
</comment>
<keyword evidence="4" id="KW-1017">Isopeptide bond</keyword>
<keyword evidence="23" id="KW-1185">Reference proteome</keyword>
<dbReference type="KEGG" id="pmrn:116952110"/>
<comment type="subcellular location">
    <subcellularLocation>
        <location evidence="1">Nucleus</location>
    </subcellularLocation>
</comment>
<keyword evidence="6" id="KW-0677">Repeat</keyword>
<dbReference type="FunFam" id="3.30.160.60:FF:000130">
    <property type="entry name" value="Spalt-like transcription factor 4"/>
    <property type="match status" value="1"/>
</dbReference>
<dbReference type="InterPro" id="IPR036236">
    <property type="entry name" value="Znf_C2H2_sf"/>
</dbReference>
<dbReference type="GO" id="GO:0000978">
    <property type="term" value="F:RNA polymerase II cis-regulatory region sequence-specific DNA binding"/>
    <property type="evidence" value="ECO:0007669"/>
    <property type="project" value="TreeGrafter"/>
</dbReference>
<dbReference type="GO" id="GO:0009791">
    <property type="term" value="P:post-embryonic development"/>
    <property type="evidence" value="ECO:0007669"/>
    <property type="project" value="UniProtKB-ARBA"/>
</dbReference>
<evidence type="ECO:0000256" key="10">
    <source>
        <dbReference type="ARBA" id="ARBA00023015"/>
    </source>
</evidence>
<gene>
    <name evidence="24" type="primary">LOC116952110</name>
</gene>
<dbReference type="PROSITE" id="PS50157">
    <property type="entry name" value="ZINC_FINGER_C2H2_2"/>
    <property type="match status" value="7"/>
</dbReference>
<evidence type="ECO:0000256" key="20">
    <source>
        <dbReference type="PROSITE-ProRule" id="PRU00042"/>
    </source>
</evidence>
<comment type="subunit">
    <text evidence="17">May associate with NuRD histone deacetylase complex (HDAC). Interacts with components of HDAC complex including HDAC1, HDAC2, RBBP4, RBPP7, MTA1 and MTA2. Interacts with CCNQ. Interacts with NSD2 (via PHD-type zinc fingers 1, 2 and 3).</text>
</comment>
<evidence type="ECO:0000256" key="18">
    <source>
        <dbReference type="ARBA" id="ARBA00069282"/>
    </source>
</evidence>
<evidence type="ECO:0000256" key="8">
    <source>
        <dbReference type="ARBA" id="ARBA00022833"/>
    </source>
</evidence>
<feature type="region of interest" description="Disordered" evidence="21">
    <location>
        <begin position="968"/>
        <end position="996"/>
    </location>
</feature>
<evidence type="ECO:0000256" key="1">
    <source>
        <dbReference type="ARBA" id="ARBA00004123"/>
    </source>
</evidence>
<feature type="domain" description="C2H2-type" evidence="22">
    <location>
        <begin position="760"/>
        <end position="787"/>
    </location>
</feature>
<evidence type="ECO:0000256" key="5">
    <source>
        <dbReference type="ARBA" id="ARBA00022723"/>
    </source>
</evidence>
<keyword evidence="8" id="KW-0862">Zinc</keyword>
<keyword evidence="5" id="KW-0479">Metal-binding</keyword>
<feature type="domain" description="C2H2-type" evidence="22">
    <location>
        <begin position="793"/>
        <end position="820"/>
    </location>
</feature>
<keyword evidence="11" id="KW-0238">DNA-binding</keyword>
<accession>A0AAJ7U0N5</accession>
<dbReference type="InterPro" id="IPR013087">
    <property type="entry name" value="Znf_C2H2_type"/>
</dbReference>
<name>A0AAJ7U0N5_PETMA</name>
<evidence type="ECO:0000256" key="14">
    <source>
        <dbReference type="ARBA" id="ARBA00038474"/>
    </source>
</evidence>
<evidence type="ECO:0000256" key="11">
    <source>
        <dbReference type="ARBA" id="ARBA00023125"/>
    </source>
</evidence>
<dbReference type="PANTHER" id="PTHR23233">
    <property type="entry name" value="SAL-LIKE PROTEIN"/>
    <property type="match status" value="1"/>
</dbReference>
<dbReference type="GO" id="GO:0000122">
    <property type="term" value="P:negative regulation of transcription by RNA polymerase II"/>
    <property type="evidence" value="ECO:0007669"/>
    <property type="project" value="UniProtKB-ARBA"/>
</dbReference>
<feature type="compositionally biased region" description="Basic residues" evidence="21">
    <location>
        <begin position="1071"/>
        <end position="1103"/>
    </location>
</feature>